<dbReference type="AlphaFoldDB" id="A0A1I1NUC2"/>
<dbReference type="CDD" id="cd01822">
    <property type="entry name" value="Lysophospholipase_L1_like"/>
    <property type="match status" value="1"/>
</dbReference>
<dbReference type="Proteomes" id="UP000231644">
    <property type="component" value="Unassembled WGS sequence"/>
</dbReference>
<dbReference type="EMBL" id="FOLX01000001">
    <property type="protein sequence ID" value="SFC99098.1"/>
    <property type="molecule type" value="Genomic_DNA"/>
</dbReference>
<evidence type="ECO:0000313" key="3">
    <source>
        <dbReference type="Proteomes" id="UP000231644"/>
    </source>
</evidence>
<organism evidence="2 3">
    <name type="scientific">Pseudooceanicola nitratireducens</name>
    <dbReference type="NCBI Taxonomy" id="517719"/>
    <lineage>
        <taxon>Bacteria</taxon>
        <taxon>Pseudomonadati</taxon>
        <taxon>Pseudomonadota</taxon>
        <taxon>Alphaproteobacteria</taxon>
        <taxon>Rhodobacterales</taxon>
        <taxon>Paracoccaceae</taxon>
        <taxon>Pseudooceanicola</taxon>
    </lineage>
</organism>
<evidence type="ECO:0000259" key="1">
    <source>
        <dbReference type="Pfam" id="PF13472"/>
    </source>
</evidence>
<dbReference type="STRING" id="517719.SAMN05421762_3063"/>
<accession>A0A1I1NUC2</accession>
<dbReference type="PANTHER" id="PTHR30383:SF24">
    <property type="entry name" value="THIOESTERASE 1_PROTEASE 1_LYSOPHOSPHOLIPASE L1"/>
    <property type="match status" value="1"/>
</dbReference>
<dbReference type="Pfam" id="PF13472">
    <property type="entry name" value="Lipase_GDSL_2"/>
    <property type="match status" value="1"/>
</dbReference>
<dbReference type="GO" id="GO:0004622">
    <property type="term" value="F:phosphatidylcholine lysophospholipase activity"/>
    <property type="evidence" value="ECO:0007669"/>
    <property type="project" value="TreeGrafter"/>
</dbReference>
<dbReference type="InterPro" id="IPR036514">
    <property type="entry name" value="SGNH_hydro_sf"/>
</dbReference>
<dbReference type="InterPro" id="IPR051532">
    <property type="entry name" value="Ester_Hydrolysis_Enzymes"/>
</dbReference>
<keyword evidence="3" id="KW-1185">Reference proteome</keyword>
<gene>
    <name evidence="2" type="ORF">SAMN05421762_3063</name>
</gene>
<evidence type="ECO:0000313" key="2">
    <source>
        <dbReference type="EMBL" id="SFC99098.1"/>
    </source>
</evidence>
<protein>
    <submittedName>
        <fullName evidence="2">Acyl-CoA thioesterase-1</fullName>
    </submittedName>
</protein>
<dbReference type="InterPro" id="IPR013830">
    <property type="entry name" value="SGNH_hydro"/>
</dbReference>
<feature type="domain" description="SGNH hydrolase-type esterase" evidence="1">
    <location>
        <begin position="49"/>
        <end position="216"/>
    </location>
</feature>
<dbReference type="SUPFAM" id="SSF52266">
    <property type="entry name" value="SGNH hydrolase"/>
    <property type="match status" value="1"/>
</dbReference>
<name>A0A1I1NUC2_9RHOB</name>
<dbReference type="PANTHER" id="PTHR30383">
    <property type="entry name" value="THIOESTERASE 1/PROTEASE 1/LYSOPHOSPHOLIPASE L1"/>
    <property type="match status" value="1"/>
</dbReference>
<sequence length="239" mass="24663">MIPGGKAQAGIKRREPGFGGVSGGLAALFLGFAASFGSAVQAEEVRILALGDSLTQGYGLPVEEGFVPQLQVWLQARGHDVVIVNGGVSGDTTRGGLARVDWSLTEDIDAIIVTLGGNDVLRGLDPEETRRNLDGILKAGQAKGVEILVIGLQASGNYGPEYKAAFDAVHPDLAKAYGALYVPNFFAGLMGEGADPSEALGLMQADGIHPSGEGVARIVEELGPKVEELIGRVEAGEGS</sequence>
<proteinExistence type="predicted"/>
<reference evidence="2 3" key="1">
    <citation type="submission" date="2016-10" db="EMBL/GenBank/DDBJ databases">
        <authorList>
            <person name="de Groot N.N."/>
        </authorList>
    </citation>
    <scope>NUCLEOTIDE SEQUENCE [LARGE SCALE GENOMIC DNA]</scope>
    <source>
        <strain evidence="2 3">DSM 29619</strain>
    </source>
</reference>
<dbReference type="Gene3D" id="3.40.50.1110">
    <property type="entry name" value="SGNH hydrolase"/>
    <property type="match status" value="1"/>
</dbReference>